<accession>A0A220TYF3</accession>
<organism evidence="2 3">
    <name type="scientific">Virgibacillus phasianinus</name>
    <dbReference type="NCBI Taxonomy" id="2017483"/>
    <lineage>
        <taxon>Bacteria</taxon>
        <taxon>Bacillati</taxon>
        <taxon>Bacillota</taxon>
        <taxon>Bacilli</taxon>
        <taxon>Bacillales</taxon>
        <taxon>Bacillaceae</taxon>
        <taxon>Virgibacillus</taxon>
    </lineage>
</organism>
<dbReference type="RefSeq" id="WP_089060062.1">
    <property type="nucleotide sequence ID" value="NZ_CP022315.1"/>
</dbReference>
<dbReference type="EMBL" id="CP022315">
    <property type="protein sequence ID" value="ASK60785.1"/>
    <property type="molecule type" value="Genomic_DNA"/>
</dbReference>
<feature type="compositionally biased region" description="Basic residues" evidence="1">
    <location>
        <begin position="68"/>
        <end position="77"/>
    </location>
</feature>
<dbReference type="AlphaFoldDB" id="A0A220TYF3"/>
<name>A0A220TYF3_9BACI</name>
<feature type="region of interest" description="Disordered" evidence="1">
    <location>
        <begin position="28"/>
        <end position="77"/>
    </location>
</feature>
<evidence type="ECO:0000313" key="3">
    <source>
        <dbReference type="Proteomes" id="UP000198312"/>
    </source>
</evidence>
<proteinExistence type="predicted"/>
<sequence length="77" mass="9718">MSENKKVYHVKDLIIKADNVYVERDDHHRRNPFFGGKHDHNEAENEYDHHDHEEKKHDRDEEDEEKDKRRHRRPFWF</sequence>
<feature type="compositionally biased region" description="Basic and acidic residues" evidence="1">
    <location>
        <begin position="36"/>
        <end position="59"/>
    </location>
</feature>
<reference evidence="2 3" key="1">
    <citation type="submission" date="2017-07" db="EMBL/GenBank/DDBJ databases">
        <title>Virgibacillus sp. LM2416.</title>
        <authorList>
            <person name="Tak E.J."/>
            <person name="Bae J.-W."/>
        </authorList>
    </citation>
    <scope>NUCLEOTIDE SEQUENCE [LARGE SCALE GENOMIC DNA]</scope>
    <source>
        <strain evidence="2 3">LM2416</strain>
    </source>
</reference>
<keyword evidence="3" id="KW-1185">Reference proteome</keyword>
<dbReference type="OrthoDB" id="2974714at2"/>
<gene>
    <name evidence="2" type="ORF">CFK37_00465</name>
</gene>
<dbReference type="Proteomes" id="UP000198312">
    <property type="component" value="Chromosome"/>
</dbReference>
<dbReference type="KEGG" id="vil:CFK37_00465"/>
<evidence type="ECO:0000256" key="1">
    <source>
        <dbReference type="SAM" id="MobiDB-lite"/>
    </source>
</evidence>
<protein>
    <submittedName>
        <fullName evidence="2">Uncharacterized protein</fullName>
    </submittedName>
</protein>
<evidence type="ECO:0000313" key="2">
    <source>
        <dbReference type="EMBL" id="ASK60785.1"/>
    </source>
</evidence>